<keyword evidence="1 3" id="KW-0436">Ligase</keyword>
<dbReference type="Gene3D" id="3.30.930.10">
    <property type="entry name" value="Bira Bifunctional Protein, Domain 2"/>
    <property type="match status" value="1"/>
</dbReference>
<reference evidence="3 4" key="1">
    <citation type="submission" date="2019-01" db="EMBL/GenBank/DDBJ databases">
        <title>Draft Genome Sequences of Helcococcus ovis Strains Isolated from the Uterus and Vagina of Dairy Cows with Metritis.</title>
        <authorList>
            <person name="Cunha F."/>
            <person name="Jeon S.J."/>
            <person name="Kutzer P."/>
            <person name="Galvao K.N."/>
        </authorList>
    </citation>
    <scope>NUCLEOTIDE SEQUENCE [LARGE SCALE GENOMIC DNA]</scope>
    <source>
        <strain evidence="3 4">KG-37</strain>
    </source>
</reference>
<dbReference type="GO" id="GO:0005737">
    <property type="term" value="C:cytoplasm"/>
    <property type="evidence" value="ECO:0007669"/>
    <property type="project" value="TreeGrafter"/>
</dbReference>
<comment type="caution">
    <text evidence="3">The sequence shown here is derived from an EMBL/GenBank/DDBJ whole genome shotgun (WGS) entry which is preliminary data.</text>
</comment>
<evidence type="ECO:0000313" key="4">
    <source>
        <dbReference type="Proteomes" id="UP000297454"/>
    </source>
</evidence>
<evidence type="ECO:0000256" key="1">
    <source>
        <dbReference type="ARBA" id="ARBA00022598"/>
    </source>
</evidence>
<dbReference type="GO" id="GO:0004077">
    <property type="term" value="F:biotin--[biotin carboxyl-carrier protein] ligase activity"/>
    <property type="evidence" value="ECO:0007669"/>
    <property type="project" value="UniProtKB-EC"/>
</dbReference>
<name>A0A4R9C4W3_9FIRM</name>
<dbReference type="InterPro" id="IPR004408">
    <property type="entry name" value="Biotin_CoA_COase_ligase"/>
</dbReference>
<dbReference type="CDD" id="cd16442">
    <property type="entry name" value="BPL"/>
    <property type="match status" value="1"/>
</dbReference>
<dbReference type="GO" id="GO:0016740">
    <property type="term" value="F:transferase activity"/>
    <property type="evidence" value="ECO:0007669"/>
    <property type="project" value="UniProtKB-ARBA"/>
</dbReference>
<gene>
    <name evidence="3" type="ORF">EQF91_00430</name>
</gene>
<dbReference type="InterPro" id="IPR004143">
    <property type="entry name" value="BPL_LPL_catalytic"/>
</dbReference>
<evidence type="ECO:0000313" key="3">
    <source>
        <dbReference type="EMBL" id="TFF67697.1"/>
    </source>
</evidence>
<sequence length="246" mass="28405">MDRIDNEIIVFETIDSTNDQLKRYLSENSNYKIVIAKEQTKGRGQKDNKFISPPGGLYISIAIKPKYDIEKLKYLSIRTALEIKNILDKLYNKNIKLKWLNDIILDEKKLGGILIENIFSKDNKLEYSVIGIGLNLLNNIKLNEELNDNCISLSLTNYENESKKIINEIIPAIKSLENNFSISDVINSYNECLYLKNTDISLVSDNDFFSGKLLSINEDLSLNLLLNEEKRSFSYNLYKINNPYKK</sequence>
<keyword evidence="4" id="KW-1185">Reference proteome</keyword>
<proteinExistence type="predicted"/>
<dbReference type="SUPFAM" id="SSF55681">
    <property type="entry name" value="Class II aaRS and biotin synthetases"/>
    <property type="match status" value="1"/>
</dbReference>
<dbReference type="GO" id="GO:0009249">
    <property type="term" value="P:protein lipoylation"/>
    <property type="evidence" value="ECO:0007669"/>
    <property type="project" value="UniProtKB-ARBA"/>
</dbReference>
<dbReference type="PANTHER" id="PTHR12835:SF5">
    <property type="entry name" value="BIOTIN--PROTEIN LIGASE"/>
    <property type="match status" value="1"/>
</dbReference>
<evidence type="ECO:0000259" key="2">
    <source>
        <dbReference type="PROSITE" id="PS51733"/>
    </source>
</evidence>
<dbReference type="PANTHER" id="PTHR12835">
    <property type="entry name" value="BIOTIN PROTEIN LIGASE"/>
    <property type="match status" value="1"/>
</dbReference>
<dbReference type="EMBL" id="SCFR01000001">
    <property type="protein sequence ID" value="TFF67697.1"/>
    <property type="molecule type" value="Genomic_DNA"/>
</dbReference>
<dbReference type="AlphaFoldDB" id="A0A4R9C4W3"/>
<dbReference type="InterPro" id="IPR045864">
    <property type="entry name" value="aa-tRNA-synth_II/BPL/LPL"/>
</dbReference>
<dbReference type="EC" id="6.3.4.15" evidence="3"/>
<feature type="domain" description="BPL/LPL catalytic" evidence="2">
    <location>
        <begin position="1"/>
        <end position="181"/>
    </location>
</feature>
<dbReference type="Pfam" id="PF03099">
    <property type="entry name" value="BPL_LplA_LipB"/>
    <property type="match status" value="1"/>
</dbReference>
<accession>A0A4R9C4W3</accession>
<dbReference type="Proteomes" id="UP000297454">
    <property type="component" value="Unassembled WGS sequence"/>
</dbReference>
<dbReference type="PROSITE" id="PS51733">
    <property type="entry name" value="BPL_LPL_CATALYTIC"/>
    <property type="match status" value="1"/>
</dbReference>
<dbReference type="NCBIfam" id="TIGR00121">
    <property type="entry name" value="birA_ligase"/>
    <property type="match status" value="1"/>
</dbReference>
<dbReference type="RefSeq" id="WP_134744071.1">
    <property type="nucleotide sequence ID" value="NZ_CP119762.1"/>
</dbReference>
<protein>
    <submittedName>
        <fullName evidence="3">Biotin--[acetyl-CoA-carboxylase] ligase</fullName>
        <ecNumber evidence="3">6.3.4.15</ecNumber>
    </submittedName>
</protein>
<organism evidence="3 4">
    <name type="scientific">Helcococcus ovis</name>
    <dbReference type="NCBI Taxonomy" id="72026"/>
    <lineage>
        <taxon>Bacteria</taxon>
        <taxon>Bacillati</taxon>
        <taxon>Bacillota</taxon>
        <taxon>Tissierellia</taxon>
        <taxon>Tissierellales</taxon>
        <taxon>Peptoniphilaceae</taxon>
        <taxon>Helcococcus</taxon>
    </lineage>
</organism>